<dbReference type="Gene3D" id="3.20.20.80">
    <property type="entry name" value="Glycosidases"/>
    <property type="match status" value="1"/>
</dbReference>
<comment type="caution">
    <text evidence="2">The sequence shown here is derived from an EMBL/GenBank/DDBJ whole genome shotgun (WGS) entry which is preliminary data.</text>
</comment>
<gene>
    <name evidence="2" type="ORF">QTN47_03320</name>
</gene>
<dbReference type="InterPro" id="IPR017853">
    <property type="entry name" value="GH"/>
</dbReference>
<dbReference type="Proteomes" id="UP001560573">
    <property type="component" value="Unassembled WGS sequence"/>
</dbReference>
<evidence type="ECO:0000259" key="1">
    <source>
        <dbReference type="Pfam" id="PF14488"/>
    </source>
</evidence>
<feature type="domain" description="DUF4434" evidence="1">
    <location>
        <begin position="3"/>
        <end position="293"/>
    </location>
</feature>
<proteinExistence type="predicted"/>
<name>A0ABV3ZBN9_9BACT</name>
<accession>A0ABV3ZBN9</accession>
<dbReference type="InterPro" id="IPR027849">
    <property type="entry name" value="DUF4434"/>
</dbReference>
<reference evidence="2 3" key="1">
    <citation type="submission" date="2023-07" db="EMBL/GenBank/DDBJ databases">
        <authorList>
            <person name="Lian W.-H."/>
        </authorList>
    </citation>
    <scope>NUCLEOTIDE SEQUENCE [LARGE SCALE GENOMIC DNA]</scope>
    <source>
        <strain evidence="2 3">SYSU DXS3180</strain>
    </source>
</reference>
<dbReference type="Pfam" id="PF14488">
    <property type="entry name" value="DUF4434"/>
    <property type="match status" value="1"/>
</dbReference>
<dbReference type="EMBL" id="JAULBC010000001">
    <property type="protein sequence ID" value="MEX6686506.1"/>
    <property type="molecule type" value="Genomic_DNA"/>
</dbReference>
<sequence length="316" mass="36684">MKITGTFLDEISHDIPHQNWGPKEWRRDFEYMKAVGIDTVILIRSGYRRFITYPSTYLVNEHGCYTPPVDLVELFLSLADELGMQFYFGLYDSGKYWDTGNMQHEIDSNRFVIDEVWQQYGHHKSFKGWYLSMEISRKTKGAAGAFRTLGLQCKDVSNGLPTFISPWIDGRKAVMAASGALTKDDAVSLKEHEEEWSEIFSGIQGAVDAVAFQDGHIDYHELDDFFRINKKMADQFGLQCWTNAESFDRDMPIKFLPVKFEKLRLKLEAARRAGYNKAITFEFSHFMSPQSAYLQAGHLYNRYQEYLQELESKDFK</sequence>
<evidence type="ECO:0000313" key="3">
    <source>
        <dbReference type="Proteomes" id="UP001560573"/>
    </source>
</evidence>
<dbReference type="RefSeq" id="WP_369327902.1">
    <property type="nucleotide sequence ID" value="NZ_JAULBC010000001.1"/>
</dbReference>
<organism evidence="2 3">
    <name type="scientific">Danxiaibacter flavus</name>
    <dbReference type="NCBI Taxonomy" id="3049108"/>
    <lineage>
        <taxon>Bacteria</taxon>
        <taxon>Pseudomonadati</taxon>
        <taxon>Bacteroidota</taxon>
        <taxon>Chitinophagia</taxon>
        <taxon>Chitinophagales</taxon>
        <taxon>Chitinophagaceae</taxon>
        <taxon>Danxiaibacter</taxon>
    </lineage>
</organism>
<protein>
    <submittedName>
        <fullName evidence="2">DUF4434 domain-containing protein</fullName>
    </submittedName>
</protein>
<dbReference type="SUPFAM" id="SSF51445">
    <property type="entry name" value="(Trans)glycosidases"/>
    <property type="match status" value="1"/>
</dbReference>
<keyword evidence="3" id="KW-1185">Reference proteome</keyword>
<evidence type="ECO:0000313" key="2">
    <source>
        <dbReference type="EMBL" id="MEX6686506.1"/>
    </source>
</evidence>